<proteinExistence type="inferred from homology"/>
<dbReference type="PRINTS" id="PR00266">
    <property type="entry name" value="INTERFERONAB"/>
</dbReference>
<keyword evidence="9" id="KW-0732">Signal</keyword>
<keyword evidence="11" id="KW-1185">Reference proteome</keyword>
<dbReference type="SMART" id="SM00076">
    <property type="entry name" value="IFabd"/>
    <property type="match status" value="1"/>
</dbReference>
<evidence type="ECO:0000256" key="4">
    <source>
        <dbReference type="ARBA" id="ARBA00023118"/>
    </source>
</evidence>
<dbReference type="Proteomes" id="UP000472268">
    <property type="component" value="Chromosome 13"/>
</dbReference>
<feature type="chain" id="PRO_5025600649" evidence="9">
    <location>
        <begin position="19"/>
        <end position="188"/>
    </location>
</feature>
<evidence type="ECO:0000256" key="3">
    <source>
        <dbReference type="ARBA" id="ARBA00022525"/>
    </source>
</evidence>
<name>A0A673TFI7_SURSU</name>
<evidence type="ECO:0000256" key="1">
    <source>
        <dbReference type="ARBA" id="ARBA00004613"/>
    </source>
</evidence>
<evidence type="ECO:0000313" key="11">
    <source>
        <dbReference type="Proteomes" id="UP000472268"/>
    </source>
</evidence>
<dbReference type="Pfam" id="PF00143">
    <property type="entry name" value="Interferon"/>
    <property type="match status" value="1"/>
</dbReference>
<keyword evidence="2 8" id="KW-0202">Cytokine</keyword>
<comment type="similarity">
    <text evidence="8">Belongs to the alpha/beta interferon family.</text>
</comment>
<comment type="function">
    <text evidence="7">Produced by macrophages, IFN-alpha have antiviral activities. Interferon stimulates the production of two enzymes: a protein kinase and an oligoadenylate synthetase.</text>
</comment>
<reference evidence="10 11" key="1">
    <citation type="submission" date="2019-05" db="EMBL/GenBank/DDBJ databases">
        <title>A Chromosome-scale Meerkat (S. suricatta) Genome Assembly.</title>
        <authorList>
            <person name="Dudchenko O."/>
            <person name="Lieberman Aiden E."/>
            <person name="Tung J."/>
            <person name="Barreiro L.B."/>
            <person name="Clutton-Brock T.H."/>
        </authorList>
    </citation>
    <scope>NUCLEOTIDE SEQUENCE [LARGE SCALE GENOMIC DNA]</scope>
</reference>
<accession>A0A673TFI7</accession>
<keyword evidence="3" id="KW-0964">Secreted</keyword>
<dbReference type="FunFam" id="1.20.1250.10:FF:000001">
    <property type="entry name" value="Interferon alpha"/>
    <property type="match status" value="1"/>
</dbReference>
<dbReference type="GO" id="GO:0005615">
    <property type="term" value="C:extracellular space"/>
    <property type="evidence" value="ECO:0007669"/>
    <property type="project" value="UniProtKB-KW"/>
</dbReference>
<evidence type="ECO:0000256" key="2">
    <source>
        <dbReference type="ARBA" id="ARBA00022514"/>
    </source>
</evidence>
<dbReference type="GO" id="GO:0005125">
    <property type="term" value="F:cytokine activity"/>
    <property type="evidence" value="ECO:0007669"/>
    <property type="project" value="UniProtKB-KW"/>
</dbReference>
<gene>
    <name evidence="10" type="primary">LOC115276588</name>
</gene>
<evidence type="ECO:0000256" key="9">
    <source>
        <dbReference type="SAM" id="SignalP"/>
    </source>
</evidence>
<evidence type="ECO:0000256" key="7">
    <source>
        <dbReference type="ARBA" id="ARBA00037609"/>
    </source>
</evidence>
<keyword evidence="4 8" id="KW-0051">Antiviral defense</keyword>
<dbReference type="InterPro" id="IPR000471">
    <property type="entry name" value="Interferon_alpha/beta/delta"/>
</dbReference>
<dbReference type="GO" id="GO:0005126">
    <property type="term" value="F:cytokine receptor binding"/>
    <property type="evidence" value="ECO:0007669"/>
    <property type="project" value="InterPro"/>
</dbReference>
<dbReference type="Ensembl" id="ENSSSUT00005009499.1">
    <property type="protein sequence ID" value="ENSSSUP00005008240.1"/>
    <property type="gene ID" value="ENSSSUG00005005363.1"/>
</dbReference>
<reference evidence="10" key="3">
    <citation type="submission" date="2025-09" db="UniProtKB">
        <authorList>
            <consortium name="Ensembl"/>
        </authorList>
    </citation>
    <scope>IDENTIFICATION</scope>
</reference>
<sequence>ITVPLALISVLLALVVLGSSPARSLDCDLRLSHSSPETFTLLSQMERASILSCLKDRTDFSFPQILVDGNQLEETQVTAVVHEVLQQIFNLFSKDESFVTWNETLLDKFLVGLYQQLHGLETCWREEKNMEHLPLGNENSRLAVKRYFQTISFYLKEKEYSRCAWEVVRVEIRRCLFLVNKVTERFRR</sequence>
<dbReference type="GO" id="GO:0051607">
    <property type="term" value="P:defense response to virus"/>
    <property type="evidence" value="ECO:0007669"/>
    <property type="project" value="UniProtKB-KW"/>
</dbReference>
<dbReference type="PANTHER" id="PTHR11691">
    <property type="entry name" value="TYPE I INTERFERON"/>
    <property type="match status" value="1"/>
</dbReference>
<dbReference type="AlphaFoldDB" id="A0A673TFI7"/>
<protein>
    <submittedName>
        <fullName evidence="10">Uncharacterized protein</fullName>
    </submittedName>
</protein>
<dbReference type="InterPro" id="IPR009079">
    <property type="entry name" value="4_helix_cytokine-like_core"/>
</dbReference>
<dbReference type="OMA" id="CALHPSH"/>
<dbReference type="PANTHER" id="PTHR11691:SF36">
    <property type="entry name" value="IFN-CHI1"/>
    <property type="match status" value="1"/>
</dbReference>
<keyword evidence="6" id="KW-0325">Glycoprotein</keyword>
<keyword evidence="5" id="KW-1015">Disulfide bond</keyword>
<organism evidence="10 11">
    <name type="scientific">Suricata suricatta</name>
    <name type="common">Meerkat</name>
    <dbReference type="NCBI Taxonomy" id="37032"/>
    <lineage>
        <taxon>Eukaryota</taxon>
        <taxon>Metazoa</taxon>
        <taxon>Chordata</taxon>
        <taxon>Craniata</taxon>
        <taxon>Vertebrata</taxon>
        <taxon>Euteleostomi</taxon>
        <taxon>Mammalia</taxon>
        <taxon>Eutheria</taxon>
        <taxon>Laurasiatheria</taxon>
        <taxon>Carnivora</taxon>
        <taxon>Feliformia</taxon>
        <taxon>Herpestidae</taxon>
        <taxon>Suricata</taxon>
    </lineage>
</organism>
<feature type="signal peptide" evidence="9">
    <location>
        <begin position="1"/>
        <end position="18"/>
    </location>
</feature>
<evidence type="ECO:0000256" key="8">
    <source>
        <dbReference type="RuleBase" id="RU000436"/>
    </source>
</evidence>
<reference evidence="10" key="2">
    <citation type="submission" date="2025-08" db="UniProtKB">
        <authorList>
            <consortium name="Ensembl"/>
        </authorList>
    </citation>
    <scope>IDENTIFICATION</scope>
</reference>
<dbReference type="SUPFAM" id="SSF47266">
    <property type="entry name" value="4-helical cytokines"/>
    <property type="match status" value="1"/>
</dbReference>
<comment type="subcellular location">
    <subcellularLocation>
        <location evidence="1">Secreted</location>
    </subcellularLocation>
</comment>
<evidence type="ECO:0000313" key="10">
    <source>
        <dbReference type="Ensembl" id="ENSSSUP00005008240.1"/>
    </source>
</evidence>
<evidence type="ECO:0000256" key="6">
    <source>
        <dbReference type="ARBA" id="ARBA00023180"/>
    </source>
</evidence>
<evidence type="ECO:0000256" key="5">
    <source>
        <dbReference type="ARBA" id="ARBA00023157"/>
    </source>
</evidence>
<dbReference type="Gene3D" id="1.20.1250.10">
    <property type="match status" value="1"/>
</dbReference>
<dbReference type="CDD" id="cd00095">
    <property type="entry name" value="IFab"/>
    <property type="match status" value="1"/>
</dbReference>